<dbReference type="GO" id="GO:0005524">
    <property type="term" value="F:ATP binding"/>
    <property type="evidence" value="ECO:0007669"/>
    <property type="project" value="UniProtKB-KW"/>
</dbReference>
<dbReference type="eggNOG" id="COG3842">
    <property type="taxonomic scope" value="Bacteria"/>
</dbReference>
<dbReference type="PANTHER" id="PTHR42781:SF4">
    <property type="entry name" value="SPERMIDINE_PUTRESCINE IMPORT ATP-BINDING PROTEIN POTA"/>
    <property type="match status" value="1"/>
</dbReference>
<comment type="caution">
    <text evidence="5">The sequence shown here is derived from an EMBL/GenBank/DDBJ whole genome shotgun (WGS) entry which is preliminary data.</text>
</comment>
<feature type="domain" description="ABC transporter" evidence="4">
    <location>
        <begin position="8"/>
        <end position="238"/>
    </location>
</feature>
<dbReference type="PANTHER" id="PTHR42781">
    <property type="entry name" value="SPERMIDINE/PUTRESCINE IMPORT ATP-BINDING PROTEIN POTA"/>
    <property type="match status" value="1"/>
</dbReference>
<evidence type="ECO:0000256" key="3">
    <source>
        <dbReference type="ARBA" id="ARBA00022840"/>
    </source>
</evidence>
<keyword evidence="2" id="KW-0547">Nucleotide-binding</keyword>
<dbReference type="PROSITE" id="PS00211">
    <property type="entry name" value="ABC_TRANSPORTER_1"/>
    <property type="match status" value="1"/>
</dbReference>
<dbReference type="EMBL" id="CAOS01000007">
    <property type="protein sequence ID" value="CCO07790.1"/>
    <property type="molecule type" value="Genomic_DNA"/>
</dbReference>
<dbReference type="InterPro" id="IPR017871">
    <property type="entry name" value="ABC_transporter-like_CS"/>
</dbReference>
<sequence>MQGQQVILQVKNLCWGVAGRTLIDIDNFVLHKGETIALIGPNGAGKSSLVKLLALLEKPWQGEIIFDGRQVTGSPLQVRRQMAMVFQEALLLSGSVFGNVAQGLRFRGLPRDQIARRVNYWLKKLQIAHLADRHIRYLSGGEAQRVSIARALALEPQVLFLDEPFAALDLPTRITLIEEIGEIIKATATATVFITHNVEEIPLLAGRVCAMSAGKIVQDCSTEDIFRYPVNEEVARLVGIENVLQGVVLPGGRTAQVGETVISFVARQDYRPGTNINLCIRPEDVILIEDRKPDGGPNLCRGRVTKIYPLSSQLKLTVDCGFSITLQVNKELFFAGRVRSGSLVNIMLPPEKIYGLPLTDRGI</sequence>
<dbReference type="OrthoDB" id="9780431at2"/>
<accession>K8DYF7</accession>
<name>K8DYF7_9FIRM</name>
<dbReference type="AlphaFoldDB" id="K8DYF7"/>
<dbReference type="SMART" id="SM00382">
    <property type="entry name" value="AAA"/>
    <property type="match status" value="1"/>
</dbReference>
<dbReference type="InterPro" id="IPR003593">
    <property type="entry name" value="AAA+_ATPase"/>
</dbReference>
<keyword evidence="3 5" id="KW-0067">ATP-binding</keyword>
<proteinExistence type="predicted"/>
<dbReference type="InterPro" id="IPR008995">
    <property type="entry name" value="Mo/tungstate-bd_C_term_dom"/>
</dbReference>
<reference evidence="5 6" key="1">
    <citation type="journal article" date="2013" name="Genome Announc.">
        <title>Genome Sequence of the Sulfate-Reducing Bacterium Desulfotomaculum hydrothermale Lam5(T).</title>
        <authorList>
            <person name="Amin O."/>
            <person name="Fardeau M.L."/>
            <person name="Valette O."/>
            <person name="Hirschler-Rea A."/>
            <person name="Barbe V."/>
            <person name="Medigue C."/>
            <person name="Vacherie B."/>
            <person name="Ollivier B."/>
            <person name="Bertin P.N."/>
            <person name="Dolla A."/>
        </authorList>
    </citation>
    <scope>NUCLEOTIDE SEQUENCE [LARGE SCALE GENOMIC DNA]</scope>
    <source>
        <strain evidence="6">Lam5 / DSM 18033</strain>
    </source>
</reference>
<evidence type="ECO:0000313" key="5">
    <source>
        <dbReference type="EMBL" id="CCO07790.1"/>
    </source>
</evidence>
<dbReference type="InterPro" id="IPR003439">
    <property type="entry name" value="ABC_transporter-like_ATP-bd"/>
</dbReference>
<evidence type="ECO:0000313" key="6">
    <source>
        <dbReference type="Proteomes" id="UP000009315"/>
    </source>
</evidence>
<dbReference type="InterPro" id="IPR027417">
    <property type="entry name" value="P-loop_NTPase"/>
</dbReference>
<evidence type="ECO:0000256" key="1">
    <source>
        <dbReference type="ARBA" id="ARBA00022448"/>
    </source>
</evidence>
<keyword evidence="1" id="KW-0813">Transport</keyword>
<dbReference type="InterPro" id="IPR050093">
    <property type="entry name" value="ABC_SmlMolc_Importer"/>
</dbReference>
<evidence type="ECO:0000256" key="2">
    <source>
        <dbReference type="ARBA" id="ARBA00022741"/>
    </source>
</evidence>
<protein>
    <submittedName>
        <fullName evidence="5">Ferric transporter subunit ATP-binding component of ABC transporter CP4-6 prophage</fullName>
    </submittedName>
</protein>
<dbReference type="STRING" id="1121428.DESHY_150033"/>
<dbReference type="Gene3D" id="3.40.50.300">
    <property type="entry name" value="P-loop containing nucleotide triphosphate hydrolases"/>
    <property type="match status" value="1"/>
</dbReference>
<dbReference type="SUPFAM" id="SSF52540">
    <property type="entry name" value="P-loop containing nucleoside triphosphate hydrolases"/>
    <property type="match status" value="1"/>
</dbReference>
<evidence type="ECO:0000259" key="4">
    <source>
        <dbReference type="PROSITE" id="PS50893"/>
    </source>
</evidence>
<dbReference type="GO" id="GO:0016887">
    <property type="term" value="F:ATP hydrolysis activity"/>
    <property type="evidence" value="ECO:0007669"/>
    <property type="project" value="InterPro"/>
</dbReference>
<dbReference type="Pfam" id="PF00005">
    <property type="entry name" value="ABC_tran"/>
    <property type="match status" value="1"/>
</dbReference>
<dbReference type="Proteomes" id="UP000009315">
    <property type="component" value="Unassembled WGS sequence"/>
</dbReference>
<dbReference type="PROSITE" id="PS50893">
    <property type="entry name" value="ABC_TRANSPORTER_2"/>
    <property type="match status" value="1"/>
</dbReference>
<dbReference type="RefSeq" id="WP_008410843.1">
    <property type="nucleotide sequence ID" value="NZ_CAOS01000007.1"/>
</dbReference>
<dbReference type="SUPFAM" id="SSF50331">
    <property type="entry name" value="MOP-like"/>
    <property type="match status" value="1"/>
</dbReference>
<organism evidence="5 6">
    <name type="scientific">Desulforamulus hydrothermalis Lam5 = DSM 18033</name>
    <dbReference type="NCBI Taxonomy" id="1121428"/>
    <lineage>
        <taxon>Bacteria</taxon>
        <taxon>Bacillati</taxon>
        <taxon>Bacillota</taxon>
        <taxon>Clostridia</taxon>
        <taxon>Eubacteriales</taxon>
        <taxon>Peptococcaceae</taxon>
        <taxon>Desulforamulus</taxon>
    </lineage>
</organism>
<gene>
    <name evidence="5" type="primary">fbpC</name>
    <name evidence="5" type="ORF">DESHY_150033</name>
</gene>
<keyword evidence="6" id="KW-1185">Reference proteome</keyword>